<proteinExistence type="predicted"/>
<comment type="caution">
    <text evidence="2">The sequence shown here is derived from an EMBL/GenBank/DDBJ whole genome shotgun (WGS) entry which is preliminary data.</text>
</comment>
<protein>
    <recommendedName>
        <fullName evidence="1">Nudix hydrolase domain-containing protein</fullName>
    </recommendedName>
</protein>
<organism evidence="2 3">
    <name type="scientific">Candidatus Gottesmanbacteria bacterium RIFCSPHIGHO2_02_FULL_40_13</name>
    <dbReference type="NCBI Taxonomy" id="1798384"/>
    <lineage>
        <taxon>Bacteria</taxon>
        <taxon>Candidatus Gottesmaniibacteriota</taxon>
    </lineage>
</organism>
<dbReference type="InterPro" id="IPR000836">
    <property type="entry name" value="PRTase_dom"/>
</dbReference>
<dbReference type="InterPro" id="IPR000086">
    <property type="entry name" value="NUDIX_hydrolase_dom"/>
</dbReference>
<dbReference type="InterPro" id="IPR029057">
    <property type="entry name" value="PRTase-like"/>
</dbReference>
<evidence type="ECO:0000313" key="2">
    <source>
        <dbReference type="EMBL" id="OGG21449.1"/>
    </source>
</evidence>
<accession>A0A1F6A9J1</accession>
<dbReference type="Gene3D" id="3.90.79.10">
    <property type="entry name" value="Nucleoside Triphosphate Pyrophosphohydrolase"/>
    <property type="match status" value="1"/>
</dbReference>
<sequence>MPIAEELRRTNFIHFAGPGISGRIFPETDPVHAYFLEPNPEVKNIAHTWVRTVKLICGVKRLNEVSAIFGDTARTKGISPEEREQKKKEIGDRCIEAFAQRHRITISDMATSNNDYGITLSNTRKNQFGEPEIDTMTKFEVAELMTDSIRYGRTVRDYLQNPHSGVLRGLSNVLPAVVNEPLGITKFEDLLLLMFSPKWGEQTRFEARQILGLSDLAAEVLLYKRKYEGLKDKISDILDHHGVFNPSEHGPLKDPYNFLTLHNPETFYVEGVKPLQPGEKYEPQPNLLFNSLRVRTAVDEHGEYLLQLNDEPKGIVQTMLKMIRRNTLDPAEIRDNYRMAATFVNRADIERFLTGIKEASKKAGKPIVIDELEFENTLEGDKYEAVTNGKSEIYAGSSKKYQVMRRKLYFADRPDLFWELSCYTLEAFVNYNVADNTGILEYLVRRLIEHNPENVDAGVFEYLVPQDIYGIDAAEYLRSLVHGIRTSVREKAFVHNEHMTRRLRLMSEGEIAQAVNQISEQIQPHSSTIIPDYQKWPDIIIAIGKNTMTASQALARRFKAEMLFYPGNGHTIADFLQKNAQALAGRRVLFLDDVGINANTVRTMSTYLQEIGNPPSNIAFLALEQDSTASAMNPYYGSLFTKGEYIFFPSQLHEYIEHTQSVFGICYRYREGQLEVLLQEEDKEGVIKIKLPGGTWKGGPLQDTTLGDESTLETLRRETDEELGSTMRRRLSERLDQRFPVSQNILLDPDGPDVTSNTLHLLAYFINGHDLEIDDWQAPENSNVESLKWVAVDEAIDKVFRKGYRNLLRTAKEILSPSTS</sequence>
<dbReference type="PROSITE" id="PS51462">
    <property type="entry name" value="NUDIX"/>
    <property type="match status" value="1"/>
</dbReference>
<dbReference type="SUPFAM" id="SSF53271">
    <property type="entry name" value="PRTase-like"/>
    <property type="match status" value="1"/>
</dbReference>
<dbReference type="CDD" id="cd06223">
    <property type="entry name" value="PRTases_typeI"/>
    <property type="match status" value="1"/>
</dbReference>
<dbReference type="AlphaFoldDB" id="A0A1F6A9J1"/>
<dbReference type="InterPro" id="IPR015797">
    <property type="entry name" value="NUDIX_hydrolase-like_dom_sf"/>
</dbReference>
<gene>
    <name evidence="2" type="ORF">A3D03_02985</name>
</gene>
<evidence type="ECO:0000313" key="3">
    <source>
        <dbReference type="Proteomes" id="UP000177092"/>
    </source>
</evidence>
<dbReference type="Gene3D" id="3.40.50.2020">
    <property type="match status" value="1"/>
</dbReference>
<dbReference type="EMBL" id="MFJN01000022">
    <property type="protein sequence ID" value="OGG21449.1"/>
    <property type="molecule type" value="Genomic_DNA"/>
</dbReference>
<name>A0A1F6A9J1_9BACT</name>
<feature type="domain" description="Nudix hydrolase" evidence="1">
    <location>
        <begin position="658"/>
        <end position="813"/>
    </location>
</feature>
<dbReference type="SUPFAM" id="SSF55811">
    <property type="entry name" value="Nudix"/>
    <property type="match status" value="1"/>
</dbReference>
<dbReference type="Pfam" id="PF00293">
    <property type="entry name" value="NUDIX"/>
    <property type="match status" value="1"/>
</dbReference>
<reference evidence="2 3" key="1">
    <citation type="journal article" date="2016" name="Nat. Commun.">
        <title>Thousands of microbial genomes shed light on interconnected biogeochemical processes in an aquifer system.</title>
        <authorList>
            <person name="Anantharaman K."/>
            <person name="Brown C.T."/>
            <person name="Hug L.A."/>
            <person name="Sharon I."/>
            <person name="Castelle C.J."/>
            <person name="Probst A.J."/>
            <person name="Thomas B.C."/>
            <person name="Singh A."/>
            <person name="Wilkins M.J."/>
            <person name="Karaoz U."/>
            <person name="Brodie E.L."/>
            <person name="Williams K.H."/>
            <person name="Hubbard S.S."/>
            <person name="Banfield J.F."/>
        </authorList>
    </citation>
    <scope>NUCLEOTIDE SEQUENCE [LARGE SCALE GENOMIC DNA]</scope>
</reference>
<dbReference type="Proteomes" id="UP000177092">
    <property type="component" value="Unassembled WGS sequence"/>
</dbReference>
<evidence type="ECO:0000259" key="1">
    <source>
        <dbReference type="PROSITE" id="PS51462"/>
    </source>
</evidence>